<keyword evidence="7" id="KW-1185">Reference proteome</keyword>
<evidence type="ECO:0000256" key="4">
    <source>
        <dbReference type="SAM" id="SignalP"/>
    </source>
</evidence>
<evidence type="ECO:0000259" key="5">
    <source>
        <dbReference type="Pfam" id="PF13407"/>
    </source>
</evidence>
<evidence type="ECO:0000313" key="6">
    <source>
        <dbReference type="EMBL" id="MDA3629000.1"/>
    </source>
</evidence>
<dbReference type="EMBL" id="JAQGLA010000057">
    <property type="protein sequence ID" value="MDA3629000.1"/>
    <property type="molecule type" value="Genomic_DNA"/>
</dbReference>
<accession>A0ABT4V4V6</accession>
<protein>
    <submittedName>
        <fullName evidence="6">Substrate-binding domain-containing protein</fullName>
    </submittedName>
</protein>
<dbReference type="InterPro" id="IPR028082">
    <property type="entry name" value="Peripla_BP_I"/>
</dbReference>
<gene>
    <name evidence="6" type="ORF">OU415_26440</name>
</gene>
<evidence type="ECO:0000256" key="3">
    <source>
        <dbReference type="ARBA" id="ARBA00022729"/>
    </source>
</evidence>
<organism evidence="6 7">
    <name type="scientific">Saccharopolyspora oryzae</name>
    <dbReference type="NCBI Taxonomy" id="2997343"/>
    <lineage>
        <taxon>Bacteria</taxon>
        <taxon>Bacillati</taxon>
        <taxon>Actinomycetota</taxon>
        <taxon>Actinomycetes</taxon>
        <taxon>Pseudonocardiales</taxon>
        <taxon>Pseudonocardiaceae</taxon>
        <taxon>Saccharopolyspora</taxon>
    </lineage>
</organism>
<dbReference type="Proteomes" id="UP001210380">
    <property type="component" value="Unassembled WGS sequence"/>
</dbReference>
<feature type="chain" id="PRO_5046154475" evidence="4">
    <location>
        <begin position="23"/>
        <end position="335"/>
    </location>
</feature>
<dbReference type="PANTHER" id="PTHR46847">
    <property type="entry name" value="D-ALLOSE-BINDING PERIPLASMIC PROTEIN-RELATED"/>
    <property type="match status" value="1"/>
</dbReference>
<evidence type="ECO:0000256" key="1">
    <source>
        <dbReference type="ARBA" id="ARBA00004196"/>
    </source>
</evidence>
<sequence>MRKVKSRLLAAAVASATTFAVAACGTVGSGSGSGPQPKPANEVTIGFAARQMDAPFYVAMQAVAEQKAKEKGFKLLFQNANGDPVTQINQVQTMLSQGADVIVVDAKSPETERAQLTQVASQVPLLFVDTGIPGVGVTSIQSDNHEIGRLSGQLTAKRLGGGKTVQVGVLNGGPNDEIVGPARQNGFLDGLKEGGVTPQVVASASGNYTQEEAVPATESMLAANPGIGVMLGLNDSMALGALQVLRNQGNTNVLVAASADGQKEALAEIAKGCDSQYVSTGLNSPDLAAHAAFDTALGIATGEKDPKTLPKDTNTRAAGIGCENVKEFYNPESIF</sequence>
<comment type="similarity">
    <text evidence="2">Belongs to the bacterial solute-binding protein 2 family.</text>
</comment>
<comment type="caution">
    <text evidence="6">The sequence shown here is derived from an EMBL/GenBank/DDBJ whole genome shotgun (WGS) entry which is preliminary data.</text>
</comment>
<dbReference type="SUPFAM" id="SSF53822">
    <property type="entry name" value="Periplasmic binding protein-like I"/>
    <property type="match status" value="1"/>
</dbReference>
<dbReference type="PROSITE" id="PS51257">
    <property type="entry name" value="PROKAR_LIPOPROTEIN"/>
    <property type="match status" value="1"/>
</dbReference>
<dbReference type="PANTHER" id="PTHR46847:SF1">
    <property type="entry name" value="D-ALLOSE-BINDING PERIPLASMIC PROTEIN-RELATED"/>
    <property type="match status" value="1"/>
</dbReference>
<dbReference type="InterPro" id="IPR025997">
    <property type="entry name" value="SBP_2_dom"/>
</dbReference>
<comment type="subcellular location">
    <subcellularLocation>
        <location evidence="1">Cell envelope</location>
    </subcellularLocation>
</comment>
<feature type="domain" description="Periplasmic binding protein" evidence="5">
    <location>
        <begin position="45"/>
        <end position="304"/>
    </location>
</feature>
<feature type="signal peptide" evidence="4">
    <location>
        <begin position="1"/>
        <end position="22"/>
    </location>
</feature>
<keyword evidence="3 4" id="KW-0732">Signal</keyword>
<dbReference type="Gene3D" id="3.40.50.2300">
    <property type="match status" value="2"/>
</dbReference>
<evidence type="ECO:0000256" key="2">
    <source>
        <dbReference type="ARBA" id="ARBA00007639"/>
    </source>
</evidence>
<proteinExistence type="inferred from homology"/>
<evidence type="ECO:0000313" key="7">
    <source>
        <dbReference type="Proteomes" id="UP001210380"/>
    </source>
</evidence>
<dbReference type="RefSeq" id="WP_270951952.1">
    <property type="nucleotide sequence ID" value="NZ_JAQGLA010000057.1"/>
</dbReference>
<name>A0ABT4V4V6_9PSEU</name>
<reference evidence="6 7" key="1">
    <citation type="submission" date="2022-11" db="EMBL/GenBank/DDBJ databases">
        <title>Draft genome sequence of Saccharopolyspora sp. WRP15-2 isolated from rhizosphere soils of wild rice in Thailand.</title>
        <authorList>
            <person name="Duangmal K."/>
            <person name="Kammanee S."/>
            <person name="Muangham S."/>
        </authorList>
    </citation>
    <scope>NUCLEOTIDE SEQUENCE [LARGE SCALE GENOMIC DNA]</scope>
    <source>
        <strain evidence="6 7">WRP15-2</strain>
    </source>
</reference>
<dbReference type="Pfam" id="PF13407">
    <property type="entry name" value="Peripla_BP_4"/>
    <property type="match status" value="1"/>
</dbReference>